<keyword evidence="5" id="KW-0808">Transferase</keyword>
<feature type="transmembrane region" description="Helical" evidence="12">
    <location>
        <begin position="712"/>
        <end position="740"/>
    </location>
</feature>
<feature type="transmembrane region" description="Helical" evidence="12">
    <location>
        <begin position="1641"/>
        <end position="1668"/>
    </location>
</feature>
<dbReference type="GO" id="GO:0006075">
    <property type="term" value="P:(1-&gt;3)-beta-D-glucan biosynthetic process"/>
    <property type="evidence" value="ECO:0007669"/>
    <property type="project" value="InterPro"/>
</dbReference>
<feature type="region of interest" description="Disordered" evidence="11">
    <location>
        <begin position="290"/>
        <end position="311"/>
    </location>
</feature>
<dbReference type="GO" id="GO:0000148">
    <property type="term" value="C:1,3-beta-D-glucan synthase complex"/>
    <property type="evidence" value="ECO:0007669"/>
    <property type="project" value="InterPro"/>
</dbReference>
<keyword evidence="8 12" id="KW-0472">Membrane</keyword>
<feature type="domain" description="1,3-beta-glucan synthase component FKS1-like" evidence="13">
    <location>
        <begin position="335"/>
        <end position="447"/>
    </location>
</feature>
<feature type="compositionally biased region" description="Basic and acidic residues" evidence="11">
    <location>
        <begin position="1917"/>
        <end position="1927"/>
    </location>
</feature>
<evidence type="ECO:0000256" key="1">
    <source>
        <dbReference type="ARBA" id="ARBA00004141"/>
    </source>
</evidence>
<dbReference type="Proteomes" id="UP000029964">
    <property type="component" value="Unassembled WGS sequence"/>
</dbReference>
<feature type="compositionally biased region" description="Polar residues" evidence="11">
    <location>
        <begin position="153"/>
        <end position="171"/>
    </location>
</feature>
<protein>
    <recommendedName>
        <fullName evidence="3">1,3-beta-glucan synthase</fullName>
        <ecNumber evidence="3">2.4.1.34</ecNumber>
    </recommendedName>
    <alternativeName>
        <fullName evidence="9">1,3-beta-D-glucan-UDP glucosyltransferase</fullName>
    </alternativeName>
</protein>
<feature type="transmembrane region" description="Helical" evidence="12">
    <location>
        <begin position="1680"/>
        <end position="1706"/>
    </location>
</feature>
<feature type="transmembrane region" description="Helical" evidence="12">
    <location>
        <begin position="1718"/>
        <end position="1737"/>
    </location>
</feature>
<dbReference type="Pfam" id="PF14288">
    <property type="entry name" value="FKS1_dom1"/>
    <property type="match status" value="1"/>
</dbReference>
<evidence type="ECO:0000256" key="11">
    <source>
        <dbReference type="SAM" id="MobiDB-lite"/>
    </source>
</evidence>
<dbReference type="HOGENOM" id="CLU_000844_0_1_1"/>
<reference evidence="15" key="1">
    <citation type="journal article" date="2014" name="Genome Announc.">
        <title>Genome sequence and annotation of Acremonium chrysogenum, producer of the beta-lactam antibiotic cephalosporin C.</title>
        <authorList>
            <person name="Terfehr D."/>
            <person name="Dahlmann T.A."/>
            <person name="Specht T."/>
            <person name="Zadra I."/>
            <person name="Kuernsteiner H."/>
            <person name="Kueck U."/>
        </authorList>
    </citation>
    <scope>NUCLEOTIDE SEQUENCE [LARGE SCALE GENOMIC DNA]</scope>
    <source>
        <strain evidence="15">ATCC 11550 / CBS 779.69 / DSM 880 / IAM 14645 / JCM 23072 / IMI 49137</strain>
    </source>
</reference>
<feature type="transmembrane region" description="Helical" evidence="12">
    <location>
        <begin position="1508"/>
        <end position="1526"/>
    </location>
</feature>
<feature type="compositionally biased region" description="Gly residues" evidence="11">
    <location>
        <begin position="16"/>
        <end position="27"/>
    </location>
</feature>
<dbReference type="InterPro" id="IPR026899">
    <property type="entry name" value="FKS1-like_dom1"/>
</dbReference>
<comment type="catalytic activity">
    <reaction evidence="10">
        <text>[(1-&gt;3)-beta-D-glucosyl](n) + UDP-alpha-D-glucose = [(1-&gt;3)-beta-D-glucosyl](n+1) + UDP + H(+)</text>
        <dbReference type="Rhea" id="RHEA:21476"/>
        <dbReference type="Rhea" id="RHEA-COMP:11146"/>
        <dbReference type="Rhea" id="RHEA-COMP:14303"/>
        <dbReference type="ChEBI" id="CHEBI:15378"/>
        <dbReference type="ChEBI" id="CHEBI:37671"/>
        <dbReference type="ChEBI" id="CHEBI:58223"/>
        <dbReference type="ChEBI" id="CHEBI:58885"/>
        <dbReference type="EC" id="2.4.1.34"/>
    </reaction>
</comment>
<keyword evidence="7 12" id="KW-1133">Transmembrane helix</keyword>
<evidence type="ECO:0000313" key="14">
    <source>
        <dbReference type="EMBL" id="KFH45715.1"/>
    </source>
</evidence>
<evidence type="ECO:0000256" key="2">
    <source>
        <dbReference type="ARBA" id="ARBA00009040"/>
    </source>
</evidence>
<comment type="similarity">
    <text evidence="2">Belongs to the glycosyltransferase 48 family.</text>
</comment>
<evidence type="ECO:0000259" key="13">
    <source>
        <dbReference type="SMART" id="SM01205"/>
    </source>
</evidence>
<dbReference type="SMART" id="SM01205">
    <property type="entry name" value="FKS1_dom1"/>
    <property type="match status" value="1"/>
</dbReference>
<dbReference type="PANTHER" id="PTHR12741">
    <property type="entry name" value="LYST-INTERACTING PROTEIN LIP5 DOPAMINE RESPONSIVE PROTEIN DRG-1"/>
    <property type="match status" value="1"/>
</dbReference>
<dbReference type="EC" id="2.4.1.34" evidence="3"/>
<evidence type="ECO:0000256" key="7">
    <source>
        <dbReference type="ARBA" id="ARBA00022989"/>
    </source>
</evidence>
<feature type="transmembrane region" description="Helical" evidence="12">
    <location>
        <begin position="1391"/>
        <end position="1412"/>
    </location>
</feature>
<comment type="caution">
    <text evidence="14">The sequence shown here is derived from an EMBL/GenBank/DDBJ whole genome shotgun (WGS) entry which is preliminary data.</text>
</comment>
<evidence type="ECO:0000256" key="10">
    <source>
        <dbReference type="ARBA" id="ARBA00047777"/>
    </source>
</evidence>
<dbReference type="STRING" id="857340.A0A086T8N3"/>
<dbReference type="GO" id="GO:0003843">
    <property type="term" value="F:1,3-beta-D-glucan synthase activity"/>
    <property type="evidence" value="ECO:0007669"/>
    <property type="project" value="UniProtKB-EC"/>
</dbReference>
<evidence type="ECO:0000256" key="8">
    <source>
        <dbReference type="ARBA" id="ARBA00023136"/>
    </source>
</evidence>
<evidence type="ECO:0000256" key="9">
    <source>
        <dbReference type="ARBA" id="ARBA00031935"/>
    </source>
</evidence>
<feature type="transmembrane region" description="Helical" evidence="12">
    <location>
        <begin position="1339"/>
        <end position="1358"/>
    </location>
</feature>
<feature type="compositionally biased region" description="Low complexity" evidence="11">
    <location>
        <begin position="28"/>
        <end position="37"/>
    </location>
</feature>
<dbReference type="OrthoDB" id="1880850at2759"/>
<dbReference type="Pfam" id="PF02364">
    <property type="entry name" value="Glucan_synthase"/>
    <property type="match status" value="1"/>
</dbReference>
<feature type="compositionally biased region" description="Polar residues" evidence="11">
    <location>
        <begin position="1884"/>
        <end position="1899"/>
    </location>
</feature>
<feature type="transmembrane region" description="Helical" evidence="12">
    <location>
        <begin position="530"/>
        <end position="549"/>
    </location>
</feature>
<feature type="transmembrane region" description="Helical" evidence="12">
    <location>
        <begin position="661"/>
        <end position="679"/>
    </location>
</feature>
<keyword evidence="4" id="KW-0328">Glycosyltransferase</keyword>
<dbReference type="GO" id="GO:0051278">
    <property type="term" value="P:fungal-type cell wall polysaccharide biosynthetic process"/>
    <property type="evidence" value="ECO:0007669"/>
    <property type="project" value="TreeGrafter"/>
</dbReference>
<dbReference type="InterPro" id="IPR056261">
    <property type="entry name" value="FKS1-like_dom2"/>
</dbReference>
<feature type="region of interest" description="Disordered" evidence="11">
    <location>
        <begin position="1"/>
        <end position="116"/>
    </location>
</feature>
<comment type="subcellular location">
    <subcellularLocation>
        <location evidence="1">Membrane</location>
        <topology evidence="1">Multi-pass membrane protein</topology>
    </subcellularLocation>
</comment>
<keyword evidence="6 12" id="KW-0812">Transmembrane</keyword>
<evidence type="ECO:0000256" key="6">
    <source>
        <dbReference type="ARBA" id="ARBA00022692"/>
    </source>
</evidence>
<feature type="transmembrane region" description="Helical" evidence="12">
    <location>
        <begin position="1593"/>
        <end position="1621"/>
    </location>
</feature>
<feature type="transmembrane region" description="Helical" evidence="12">
    <location>
        <begin position="602"/>
        <end position="628"/>
    </location>
</feature>
<dbReference type="InterPro" id="IPR003440">
    <property type="entry name" value="Glyco_trans_48_dom"/>
</dbReference>
<accession>A0A086T8N3</accession>
<feature type="region of interest" description="Disordered" evidence="11">
    <location>
        <begin position="1884"/>
        <end position="1927"/>
    </location>
</feature>
<feature type="compositionally biased region" description="Basic and acidic residues" evidence="11">
    <location>
        <begin position="39"/>
        <end position="48"/>
    </location>
</feature>
<feature type="region of interest" description="Disordered" evidence="11">
    <location>
        <begin position="135"/>
        <end position="180"/>
    </location>
</feature>
<feature type="transmembrane region" description="Helical" evidence="12">
    <location>
        <begin position="1837"/>
        <end position="1861"/>
    </location>
</feature>
<evidence type="ECO:0000313" key="15">
    <source>
        <dbReference type="Proteomes" id="UP000029964"/>
    </source>
</evidence>
<name>A0A086T8N3_HAPC1</name>
<dbReference type="EMBL" id="JPKY01000028">
    <property type="protein sequence ID" value="KFH45715.1"/>
    <property type="molecule type" value="Genomic_DNA"/>
</dbReference>
<evidence type="ECO:0000256" key="4">
    <source>
        <dbReference type="ARBA" id="ARBA00022676"/>
    </source>
</evidence>
<organism evidence="14 15">
    <name type="scientific">Hapsidospora chrysogenum (strain ATCC 11550 / CBS 779.69 / DSM 880 / IAM 14645 / JCM 23072 / IMI 49137)</name>
    <name type="common">Acremonium chrysogenum</name>
    <dbReference type="NCBI Taxonomy" id="857340"/>
    <lineage>
        <taxon>Eukaryota</taxon>
        <taxon>Fungi</taxon>
        <taxon>Dikarya</taxon>
        <taxon>Ascomycota</taxon>
        <taxon>Pezizomycotina</taxon>
        <taxon>Sordariomycetes</taxon>
        <taxon>Hypocreomycetidae</taxon>
        <taxon>Hypocreales</taxon>
        <taxon>Bionectriaceae</taxon>
        <taxon>Hapsidospora</taxon>
    </lineage>
</organism>
<evidence type="ECO:0000256" key="5">
    <source>
        <dbReference type="ARBA" id="ARBA00022679"/>
    </source>
</evidence>
<evidence type="ECO:0000256" key="3">
    <source>
        <dbReference type="ARBA" id="ARBA00012589"/>
    </source>
</evidence>
<proteinExistence type="inferred from homology"/>
<feature type="transmembrane region" description="Helical" evidence="12">
    <location>
        <begin position="569"/>
        <end position="590"/>
    </location>
</feature>
<dbReference type="Pfam" id="PF23605">
    <property type="entry name" value="FKS1_dom2"/>
    <property type="match status" value="1"/>
</dbReference>
<evidence type="ECO:0000256" key="12">
    <source>
        <dbReference type="SAM" id="Phobius"/>
    </source>
</evidence>
<dbReference type="GO" id="GO:0005886">
    <property type="term" value="C:plasma membrane"/>
    <property type="evidence" value="ECO:0007669"/>
    <property type="project" value="TreeGrafter"/>
</dbReference>
<feature type="transmembrane region" description="Helical" evidence="12">
    <location>
        <begin position="481"/>
        <end position="502"/>
    </location>
</feature>
<dbReference type="PANTHER" id="PTHR12741:SF48">
    <property type="entry name" value="1,3-BETA-GLUCAN SYNTHASE COMPONENT FKS1-RELATED"/>
    <property type="match status" value="1"/>
</dbReference>
<sequence>MSGYPGGPGQYDDGYGHGGQQGAGAGAGQTDSYYQDDQYYDRGYDARGNDGYYDESGYYNADPNNPYHQDGGYYDGQDQYRDDYYDGQGGAYYDEYNQGYGGQRGRHGSEEDSETFSDFTMRSDMARATDMDYYGRGDEQYYGDQGGRGYRPPSSQLSYGGNRSSGASTPNYGMDYGNVLPAGQRSREPYPAWTSEAQIPLSKEEIEDIFMDLTAKFGFQRDSMRNMYDHLMTLLDSRASRMTPNQALLSLHADYIGGENANYRKWYFAAHLDLDDAVGFANATMKGMRRKKKSKNKKGAPEANEQDQLADLDGDDSLEASEYRWKTKMNKMSQHDRLRQIALYLLIWGEANQVRFMPECLCFIFKCADDYLKSPACQAMVEPVDEFTFLNNVITPLYQYIRDQGYEILDGVYVRRERDHKDIIGYDDCNQLFWYPEGIERIVLQDKSRLVDVDAAERYLKFKDINWKKCFFKTYRETRSWFHLLVNFNRIWVIHLTMFWFYTSYNAPTLLLFNTYEQEADNQPPGSKQFSIVAFGGAIASLIQILATLAEWAYVPRRWAGAQHLTKRLLFLILVFVVNVGPGVKVFMIPTEKKKGSPDIDLIIGIVHFVIAIVTFLFFSVMPLGGLFGSYLAKKSRQYVASQTFTASWPRLKGSDMAMSFGLWVVVFGLKFGESYAYLTLAFRDSIRYLHIMNVDSCQGDRELLGNQLCRWFPMILLVLMGFTDVIFFFLDTFLFYVLLNTAFSLARSFYLGSSIWTPWRNIFSRLPKRIYSKILATTDMEIKYKPKVLISQIWNAIVISMYREHLLAIDHVQKLLYHQVPSEQEGKRTLRAPTFFVSQEDHSFKTEFFPSNSEAERRLSFFAQSLSTPIPEPLPVDNMPTFTVMIPHYSEKILLSLREIIREDDPYSRVTLLEYLKQLHPHEWDCFVKDTKILADETSHLNGEFDQGEKDTAKSKIDDLPFYCIGFKSSAPEYTLRTRIWASLRSQTLYRTVSGFMNYSRAIKLLYRVENPEVVQMFGGNSDKLERELERMARRKFKLVVSMQRYSKFKKEEMENAEFLLRAYPDLQIAYLDEEPPVAEGEEPRLYSALIDGHSEIMENGMRRPKFRIQLSGNPVLGDGKSDNQNHSLIFYRGEYIQLIDANQDNYLEECLKIRSVLAEFEEMKMENLAPYTPGVKHEGNAPVAILGAREYIFSENIGILGDIAAGKEQTFGTLFARTMAQIGGKLHYGHPDFLNGIFMTTRGGVSKAQKGLHLNEDIFAGMNAILRGGRIKHCEYYQCGKGRDLGFGSILNFTTKIGTGMGEQMLSREYYYLGTQLPLDRFLSFYYAHAGFHINNMFIMLSVQMFMIVLLNFGALRHETQACDYDRRVPITDPLTPTGCANTPALMDWVYRSIISIFFVFFLSFVPLIVQELMERGVKRAALRFAKQLCSLSPFFEVFVCQIYANSVQQDLSFGGARYIGTGRGFATARIPFGVLYSRFAGPSIYFGARLLMMLLFATLTVWQPAMTYFWITLLGLTISPFLYNPHQFAFSDFFIDYRDYLRWLSRGNSRTHSSSWIAYCRLSRTRITGYKRKALGAPSGKMSADVPRAAIANIFFGEILAPLLFVAVTTLPYLFINAQTGVLPENNDDEDVAPTSSFIRLMIIAFAPIVINAGVLMVMFFMACFMGPVLSMCCKKFGAVLAGIAHALAVIFLLVFFEAMFLLESFNFKRTLSGMIAVVALQRFFLKLIVSLALTREMKTDGSNIAFWNGKWYSMGWHTVSQPAREFLCKITELSMFAADFVLGHWLLFIQFPFVTIPKMDVLHSIMLFWLRPSRQIRPPIYSMKQSKLRRRRVIRFAITYYLMLVLFVGLIVGPSVAGSKIPLKSLEDAMSALPFRLVQPQNQDNDNTNGTSLTGTGHPDYTGVYQFSTSGDSSRETDKIKLF</sequence>
<gene>
    <name evidence="14" type="ORF">ACRE_034410</name>
</gene>
<keyword evidence="15" id="KW-1185">Reference proteome</keyword>